<proteinExistence type="inferred from homology"/>
<evidence type="ECO:0000256" key="1">
    <source>
        <dbReference type="ARBA" id="ARBA00004167"/>
    </source>
</evidence>
<comment type="subcellular location">
    <subcellularLocation>
        <location evidence="1">Membrane</location>
        <topology evidence="1">Single-pass membrane protein</topology>
    </subcellularLocation>
</comment>
<feature type="non-terminal residue" evidence="7">
    <location>
        <position position="125"/>
    </location>
</feature>
<evidence type="ECO:0000256" key="2">
    <source>
        <dbReference type="ARBA" id="ARBA00009444"/>
    </source>
</evidence>
<feature type="domain" description="Cysteine-rich transmembrane" evidence="6">
    <location>
        <begin position="82"/>
        <end position="124"/>
    </location>
</feature>
<dbReference type="EMBL" id="LIHL02000002">
    <property type="protein sequence ID" value="KAF5477296.1"/>
    <property type="molecule type" value="Genomic_DNA"/>
</dbReference>
<sequence length="125" mass="13546">SKFLNLSSDPLSLSLSRAFRKHLILSVMSHYDQQQAPGAYPPPVTAYPPSYGPPQAVVDQGNVQVPNYYVAPPPPIGYPTRGTDAAAGYNPQHMPPVETTTRGEGFWKGCVAALCCCWVLDFCCC</sequence>
<gene>
    <name evidence="7" type="ORF">F2P56_003946</name>
</gene>
<evidence type="ECO:0000256" key="5">
    <source>
        <dbReference type="ARBA" id="ARBA00023136"/>
    </source>
</evidence>
<reference evidence="7" key="1">
    <citation type="submission" date="2015-10" db="EMBL/GenBank/DDBJ databases">
        <authorList>
            <person name="Martinez-Garcia P.J."/>
            <person name="Crepeau M.W."/>
            <person name="Puiu D."/>
            <person name="Gonzalez-Ibeas D."/>
            <person name="Whalen J."/>
            <person name="Stevens K."/>
            <person name="Paul R."/>
            <person name="Butterfield T."/>
            <person name="Britton M."/>
            <person name="Reagan R."/>
            <person name="Chakraborty S."/>
            <person name="Walawage S.L."/>
            <person name="Vasquez-Gross H.A."/>
            <person name="Cardeno C."/>
            <person name="Famula R."/>
            <person name="Pratt K."/>
            <person name="Kuruganti S."/>
            <person name="Aradhya M.K."/>
            <person name="Leslie C.A."/>
            <person name="Dandekar A.M."/>
            <person name="Salzberg S.L."/>
            <person name="Wegrzyn J.L."/>
            <person name="Langley C.H."/>
            <person name="Neale D.B."/>
        </authorList>
    </citation>
    <scope>NUCLEOTIDE SEQUENCE</scope>
    <source>
        <tissue evidence="7">Leaves</tissue>
    </source>
</reference>
<evidence type="ECO:0000256" key="4">
    <source>
        <dbReference type="ARBA" id="ARBA00022989"/>
    </source>
</evidence>
<evidence type="ECO:0000313" key="7">
    <source>
        <dbReference type="EMBL" id="KAF5477296.1"/>
    </source>
</evidence>
<dbReference type="PANTHER" id="PTHR31568">
    <property type="entry name" value="RCG49325, ISOFORM CRA_A"/>
    <property type="match status" value="1"/>
</dbReference>
<organism evidence="7 8">
    <name type="scientific">Juglans regia</name>
    <name type="common">English walnut</name>
    <dbReference type="NCBI Taxonomy" id="51240"/>
    <lineage>
        <taxon>Eukaryota</taxon>
        <taxon>Viridiplantae</taxon>
        <taxon>Streptophyta</taxon>
        <taxon>Embryophyta</taxon>
        <taxon>Tracheophyta</taxon>
        <taxon>Spermatophyta</taxon>
        <taxon>Magnoliopsida</taxon>
        <taxon>eudicotyledons</taxon>
        <taxon>Gunneridae</taxon>
        <taxon>Pentapetalae</taxon>
        <taxon>rosids</taxon>
        <taxon>fabids</taxon>
        <taxon>Fagales</taxon>
        <taxon>Juglandaceae</taxon>
        <taxon>Juglans</taxon>
    </lineage>
</organism>
<accession>A0A833XUB9</accession>
<keyword evidence="3" id="KW-0812">Transmembrane</keyword>
<evidence type="ECO:0000259" key="6">
    <source>
        <dbReference type="Pfam" id="PF12734"/>
    </source>
</evidence>
<name>A0A833XUB9_JUGRE</name>
<reference evidence="7" key="2">
    <citation type="submission" date="2020-03" db="EMBL/GenBank/DDBJ databases">
        <title>Walnut 2.0.</title>
        <authorList>
            <person name="Marrano A."/>
            <person name="Britton M."/>
            <person name="Zimin A.V."/>
            <person name="Zaini P.A."/>
            <person name="Workman R."/>
            <person name="Puiu D."/>
            <person name="Bianco L."/>
            <person name="Allen B.J."/>
            <person name="Troggio M."/>
            <person name="Leslie C.A."/>
            <person name="Timp W."/>
            <person name="Dendekar A."/>
            <person name="Salzberg S.L."/>
            <person name="Neale D.B."/>
        </authorList>
    </citation>
    <scope>NUCLEOTIDE SEQUENCE</scope>
    <source>
        <tissue evidence="7">Leaves</tissue>
    </source>
</reference>
<protein>
    <recommendedName>
        <fullName evidence="6">Cysteine-rich transmembrane domain-containing protein</fullName>
    </recommendedName>
</protein>
<dbReference type="PANTHER" id="PTHR31568:SF122">
    <property type="entry name" value="PROTEIN CYSTEINE-RICH TRANSMEMBRANE MODULE 9"/>
    <property type="match status" value="1"/>
</dbReference>
<dbReference type="InterPro" id="IPR044850">
    <property type="entry name" value="WIH1-like"/>
</dbReference>
<dbReference type="Pfam" id="PF12734">
    <property type="entry name" value="CYSTM"/>
    <property type="match status" value="1"/>
</dbReference>
<evidence type="ECO:0000313" key="8">
    <source>
        <dbReference type="Proteomes" id="UP000619265"/>
    </source>
</evidence>
<keyword evidence="4" id="KW-1133">Transmembrane helix</keyword>
<dbReference type="Proteomes" id="UP000619265">
    <property type="component" value="Unassembled WGS sequence"/>
</dbReference>
<comment type="similarity">
    <text evidence="2">Belongs to the CYSTM1 family.</text>
</comment>
<keyword evidence="5" id="KW-0472">Membrane</keyword>
<dbReference type="AlphaFoldDB" id="A0A833XUB9"/>
<comment type="caution">
    <text evidence="7">The sequence shown here is derived from an EMBL/GenBank/DDBJ whole genome shotgun (WGS) entry which is preliminary data.</text>
</comment>
<evidence type="ECO:0000256" key="3">
    <source>
        <dbReference type="ARBA" id="ARBA00022692"/>
    </source>
</evidence>
<dbReference type="Gramene" id="Jr02_08300_p1">
    <property type="protein sequence ID" value="cds.Jr02_08300_p1"/>
    <property type="gene ID" value="Jr02_08300"/>
</dbReference>
<dbReference type="InterPro" id="IPR028144">
    <property type="entry name" value="CYSTM_dom"/>
</dbReference>
<dbReference type="GO" id="GO:0005886">
    <property type="term" value="C:plasma membrane"/>
    <property type="evidence" value="ECO:0007669"/>
    <property type="project" value="InterPro"/>
</dbReference>